<keyword evidence="1" id="KW-1133">Transmembrane helix</keyword>
<dbReference type="AlphaFoldDB" id="A0A9P9Z0S6"/>
<proteinExistence type="predicted"/>
<accession>A0A9P9Z0S6</accession>
<dbReference type="EMBL" id="JAMKOV010000001">
    <property type="protein sequence ID" value="KAI8046408.1"/>
    <property type="molecule type" value="Genomic_DNA"/>
</dbReference>
<evidence type="ECO:0000313" key="2">
    <source>
        <dbReference type="EMBL" id="KAI8046408.1"/>
    </source>
</evidence>
<gene>
    <name evidence="2" type="ORF">M5D96_002612</name>
</gene>
<reference evidence="2" key="1">
    <citation type="journal article" date="2023" name="Genome Biol. Evol.">
        <title>Long-read-based Genome Assembly of Drosophila gunungcola Reveals Fewer Chemosensory Genes in Flower-breeding Species.</title>
        <authorList>
            <person name="Negi A."/>
            <person name="Liao B.Y."/>
            <person name="Yeh S.D."/>
        </authorList>
    </citation>
    <scope>NUCLEOTIDE SEQUENCE</scope>
    <source>
        <strain evidence="2">Sukarami</strain>
    </source>
</reference>
<keyword evidence="1" id="KW-0812">Transmembrane</keyword>
<comment type="caution">
    <text evidence="2">The sequence shown here is derived from an EMBL/GenBank/DDBJ whole genome shotgun (WGS) entry which is preliminary data.</text>
</comment>
<keyword evidence="3" id="KW-1185">Reference proteome</keyword>
<dbReference type="Proteomes" id="UP001059596">
    <property type="component" value="Chromosome 3R"/>
</dbReference>
<keyword evidence="1" id="KW-0472">Membrane</keyword>
<feature type="transmembrane region" description="Helical" evidence="1">
    <location>
        <begin position="94"/>
        <end position="111"/>
    </location>
</feature>
<sequence length="112" mass="12710">MHSMWFELSTPKENPGVMKVEGRRVINVQNHASAFNSLWGLGNRRVEKPLDGRRGKHFCTHLAAWRCELGTPASILASFVYLRASPAFSQQSRNMLLLLLLLAIVLYCHSFI</sequence>
<feature type="non-terminal residue" evidence="2">
    <location>
        <position position="112"/>
    </location>
</feature>
<feature type="transmembrane region" description="Helical" evidence="1">
    <location>
        <begin position="63"/>
        <end position="82"/>
    </location>
</feature>
<organism evidence="2 3">
    <name type="scientific">Drosophila gunungcola</name>
    <name type="common">fruit fly</name>
    <dbReference type="NCBI Taxonomy" id="103775"/>
    <lineage>
        <taxon>Eukaryota</taxon>
        <taxon>Metazoa</taxon>
        <taxon>Ecdysozoa</taxon>
        <taxon>Arthropoda</taxon>
        <taxon>Hexapoda</taxon>
        <taxon>Insecta</taxon>
        <taxon>Pterygota</taxon>
        <taxon>Neoptera</taxon>
        <taxon>Endopterygota</taxon>
        <taxon>Diptera</taxon>
        <taxon>Brachycera</taxon>
        <taxon>Muscomorpha</taxon>
        <taxon>Ephydroidea</taxon>
        <taxon>Drosophilidae</taxon>
        <taxon>Drosophila</taxon>
        <taxon>Sophophora</taxon>
    </lineage>
</organism>
<evidence type="ECO:0000256" key="1">
    <source>
        <dbReference type="SAM" id="Phobius"/>
    </source>
</evidence>
<name>A0A9P9Z0S6_9MUSC</name>
<protein>
    <submittedName>
        <fullName evidence="2">Uncharacterized protein</fullName>
    </submittedName>
</protein>
<evidence type="ECO:0000313" key="3">
    <source>
        <dbReference type="Proteomes" id="UP001059596"/>
    </source>
</evidence>